<dbReference type="InterPro" id="IPR042274">
    <property type="entry name" value="YycH/YycI_2"/>
</dbReference>
<comment type="caution">
    <text evidence="3">The sequence shown here is derived from an EMBL/GenBank/DDBJ whole genome shotgun (WGS) entry which is preliminary data.</text>
</comment>
<evidence type="ECO:0000313" key="3">
    <source>
        <dbReference type="EMBL" id="SEP59298.1"/>
    </source>
</evidence>
<accession>A0A1H8Z6R1</accession>
<dbReference type="CDD" id="cd15787">
    <property type="entry name" value="YycH_N"/>
    <property type="match status" value="1"/>
</dbReference>
<evidence type="ECO:0000256" key="1">
    <source>
        <dbReference type="SAM" id="Phobius"/>
    </source>
</evidence>
<evidence type="ECO:0000313" key="4">
    <source>
        <dbReference type="Proteomes" id="UP000198733"/>
    </source>
</evidence>
<feature type="transmembrane region" description="Helical" evidence="1">
    <location>
        <begin position="6"/>
        <end position="26"/>
    </location>
</feature>
<dbReference type="Proteomes" id="UP000198733">
    <property type="component" value="Unassembled WGS sequence"/>
</dbReference>
<dbReference type="RefSeq" id="WP_092501657.1">
    <property type="nucleotide sequence ID" value="NZ_FOEH01000001.1"/>
</dbReference>
<dbReference type="EMBL" id="FOEH01000001">
    <property type="protein sequence ID" value="SEP59298.1"/>
    <property type="molecule type" value="Genomic_DNA"/>
</dbReference>
<gene>
    <name evidence="3" type="ORF">SAMN05216232_0283</name>
</gene>
<evidence type="ECO:0000259" key="2">
    <source>
        <dbReference type="Pfam" id="PF07435"/>
    </source>
</evidence>
<feature type="domain" description="Regulatory protein YycH" evidence="2">
    <location>
        <begin position="4"/>
        <end position="424"/>
    </location>
</feature>
<dbReference type="InterPro" id="IPR009996">
    <property type="entry name" value="YycH"/>
</dbReference>
<dbReference type="Pfam" id="PF07435">
    <property type="entry name" value="YycH"/>
    <property type="match status" value="1"/>
</dbReference>
<sequence length="433" mass="50060">MNLETIKSYILVVLVGVSLLLTFALWSSQPEYPMVKTDEFVDSVNLGGKKETKKTIIEPKSVIFQNNDNYYSFTDQVDRKSFYEDMQSWVLYEFQTKSTGERPSEENQLEIIFPEALPMELAGDLFTFNSDVYLPDWNFKRLFITFNRNSSSLNIMFKSSNGEKQATAVVNNPDKFERLWSYLTTYEGLTEYLRVDLAGSPIYIPKHKVVEPRRSIAVREINSNLMIDALFNNTDIVRGTQVSENEVYYTDSARGIMRVYQNRRTMVFQNPIKSPYEQMNSNELIERSIANINENNGWTDEFNLMGINMTSNTISYQMYYEGLPVFSNTNSSIIQQQFRGSELNQYSRPLFTLNNLLGGDDSIELRSGSDVVIYLENSSRYKMENVNDIKVGYHLSYRGSDDAVTLEPAWFIHYNGNWQQLNFEVITQQKGGS</sequence>
<keyword evidence="1" id="KW-0812">Transmembrane</keyword>
<proteinExistence type="predicted"/>
<reference evidence="3 4" key="1">
    <citation type="submission" date="2016-10" db="EMBL/GenBank/DDBJ databases">
        <authorList>
            <person name="Varghese N."/>
            <person name="Submissions S."/>
        </authorList>
    </citation>
    <scope>NUCLEOTIDE SEQUENCE [LARGE SCALE GENOMIC DNA]</scope>
    <source>
        <strain evidence="3 4">CGMCC 1.7734</strain>
    </source>
</reference>
<dbReference type="Gene3D" id="3.30.310.160">
    <property type="entry name" value="YycH protein, domain 2"/>
    <property type="match status" value="1"/>
</dbReference>
<protein>
    <submittedName>
        <fullName evidence="3">Two-component signal transduction system YycFG, regulatory protein YycH</fullName>
    </submittedName>
</protein>
<keyword evidence="1" id="KW-1133">Transmembrane helix</keyword>
<organism evidence="3 4">
    <name type="scientific">Virgibacillus subterraneus</name>
    <dbReference type="NCBI Taxonomy" id="621109"/>
    <lineage>
        <taxon>Bacteria</taxon>
        <taxon>Bacillati</taxon>
        <taxon>Bacillota</taxon>
        <taxon>Bacilli</taxon>
        <taxon>Bacillales</taxon>
        <taxon>Bacillaceae</taxon>
        <taxon>Virgibacillus</taxon>
    </lineage>
</organism>
<keyword evidence="4" id="KW-1185">Reference proteome</keyword>
<name>A0A1H8Z6R1_9BACI</name>
<keyword evidence="1" id="KW-0472">Membrane</keyword>